<evidence type="ECO:0000313" key="10">
    <source>
        <dbReference type="Proteomes" id="UP000009315"/>
    </source>
</evidence>
<keyword evidence="4 7" id="KW-0812">Transmembrane</keyword>
<comment type="similarity">
    <text evidence="2">Belongs to the acyltransferase 3 family.</text>
</comment>
<organism evidence="9 10">
    <name type="scientific">Desulforamulus hydrothermalis Lam5 = DSM 18033</name>
    <dbReference type="NCBI Taxonomy" id="1121428"/>
    <lineage>
        <taxon>Bacteria</taxon>
        <taxon>Bacillati</taxon>
        <taxon>Bacillota</taxon>
        <taxon>Clostridia</taxon>
        <taxon>Eubacteriales</taxon>
        <taxon>Peptococcaceae</taxon>
        <taxon>Desulforamulus</taxon>
    </lineage>
</organism>
<evidence type="ECO:0000256" key="7">
    <source>
        <dbReference type="SAM" id="Phobius"/>
    </source>
</evidence>
<dbReference type="STRING" id="1121428.DESHY_110573"/>
<comment type="subcellular location">
    <subcellularLocation>
        <location evidence="1">Cell membrane</location>
        <topology evidence="1">Multi-pass membrane protein</topology>
    </subcellularLocation>
</comment>
<feature type="transmembrane region" description="Helical" evidence="7">
    <location>
        <begin position="158"/>
        <end position="177"/>
    </location>
</feature>
<sequence length="363" mass="41589">MKVTDKPSLAAVEITRGMAILAVLLIHISGLPLRLLAPGSGEHFFYTLLNRGMQFAVPLFLMISALVLAYRSGQADLCLAEFYRRRWRRAVLPFMVWTTLYLALRFWVLHDIPYFSLKQGLLWYIFGKGFFHLYFLSVVIQFYLLFPLLHRWWRAWQPGFLTVLLLFGAGQVAFYWLNRLYLYQHFTYTGSLLFSYWLPIGCGLWLGYNTAGWDAWWRRRRLYCLVLAAAAGAFYLNRHFAILAGVKISTFYYQMAWALYVTALGTAVIFLARRLAAGGPAVGFFGWLGRYSYGIYLIHPFYLLMWQKLVVPHSPAALHLAVAGGLAAVTVLSWLTTRLLERTALAGLLYGVNQTRPSGLFNT</sequence>
<dbReference type="PANTHER" id="PTHR40074:SF2">
    <property type="entry name" value="O-ACETYLTRANSFERASE WECH"/>
    <property type="match status" value="1"/>
</dbReference>
<feature type="domain" description="Acyltransferase 3" evidence="8">
    <location>
        <begin position="10"/>
        <end position="337"/>
    </location>
</feature>
<feature type="transmembrane region" description="Helical" evidence="7">
    <location>
        <begin position="189"/>
        <end position="210"/>
    </location>
</feature>
<evidence type="ECO:0000256" key="4">
    <source>
        <dbReference type="ARBA" id="ARBA00022692"/>
    </source>
</evidence>
<dbReference type="eggNOG" id="COG1835">
    <property type="taxonomic scope" value="Bacteria"/>
</dbReference>
<dbReference type="GO" id="GO:0016413">
    <property type="term" value="F:O-acetyltransferase activity"/>
    <property type="evidence" value="ECO:0007669"/>
    <property type="project" value="TreeGrafter"/>
</dbReference>
<dbReference type="InterPro" id="IPR002656">
    <property type="entry name" value="Acyl_transf_3_dom"/>
</dbReference>
<feature type="transmembrane region" description="Helical" evidence="7">
    <location>
        <begin position="53"/>
        <end position="70"/>
    </location>
</feature>
<feature type="transmembrane region" description="Helical" evidence="7">
    <location>
        <begin position="90"/>
        <end position="109"/>
    </location>
</feature>
<dbReference type="OrthoDB" id="569695at2"/>
<keyword evidence="3" id="KW-1003">Cell membrane</keyword>
<reference evidence="9 10" key="1">
    <citation type="journal article" date="2013" name="Genome Announc.">
        <title>Genome Sequence of the Sulfate-Reducing Bacterium Desulfotomaculum hydrothermale Lam5(T).</title>
        <authorList>
            <person name="Amin O."/>
            <person name="Fardeau M.L."/>
            <person name="Valette O."/>
            <person name="Hirschler-Rea A."/>
            <person name="Barbe V."/>
            <person name="Medigue C."/>
            <person name="Vacherie B."/>
            <person name="Ollivier B."/>
            <person name="Bertin P.N."/>
            <person name="Dolla A."/>
        </authorList>
    </citation>
    <scope>NUCLEOTIDE SEQUENCE [LARGE SCALE GENOMIC DNA]</scope>
    <source>
        <strain evidence="10">Lam5 / DSM 18033</strain>
    </source>
</reference>
<feature type="transmembrane region" description="Helical" evidence="7">
    <location>
        <begin position="222"/>
        <end position="245"/>
    </location>
</feature>
<evidence type="ECO:0000313" key="9">
    <source>
        <dbReference type="EMBL" id="CCO07627.1"/>
    </source>
</evidence>
<feature type="transmembrane region" description="Helical" evidence="7">
    <location>
        <begin position="12"/>
        <end position="33"/>
    </location>
</feature>
<accession>K8DXZ3</accession>
<proteinExistence type="inferred from homology"/>
<feature type="transmembrane region" description="Helical" evidence="7">
    <location>
        <begin position="284"/>
        <end position="304"/>
    </location>
</feature>
<keyword evidence="6 7" id="KW-0472">Membrane</keyword>
<comment type="caution">
    <text evidence="9">The sequence shown here is derived from an EMBL/GenBank/DDBJ whole genome shotgun (WGS) entry which is preliminary data.</text>
</comment>
<keyword evidence="5 7" id="KW-1133">Transmembrane helix</keyword>
<keyword evidence="10" id="KW-1185">Reference proteome</keyword>
<keyword evidence="9" id="KW-0808">Transferase</keyword>
<evidence type="ECO:0000256" key="6">
    <source>
        <dbReference type="ARBA" id="ARBA00023136"/>
    </source>
</evidence>
<dbReference type="GO" id="GO:0009246">
    <property type="term" value="P:enterobacterial common antigen biosynthetic process"/>
    <property type="evidence" value="ECO:0007669"/>
    <property type="project" value="TreeGrafter"/>
</dbReference>
<dbReference type="Pfam" id="PF01757">
    <property type="entry name" value="Acyl_transf_3"/>
    <property type="match status" value="1"/>
</dbReference>
<dbReference type="AlphaFoldDB" id="K8DXZ3"/>
<dbReference type="EMBL" id="CAOS01000003">
    <property type="protein sequence ID" value="CCO07627.1"/>
    <property type="molecule type" value="Genomic_DNA"/>
</dbReference>
<protein>
    <submittedName>
        <fullName evidence="9">Acyltransferase 3</fullName>
    </submittedName>
</protein>
<evidence type="ECO:0000256" key="2">
    <source>
        <dbReference type="ARBA" id="ARBA00007400"/>
    </source>
</evidence>
<name>K8DXZ3_9FIRM</name>
<evidence type="ECO:0000256" key="3">
    <source>
        <dbReference type="ARBA" id="ARBA00022475"/>
    </source>
</evidence>
<gene>
    <name evidence="9" type="ORF">DESHY_110573</name>
</gene>
<evidence type="ECO:0000259" key="8">
    <source>
        <dbReference type="Pfam" id="PF01757"/>
    </source>
</evidence>
<dbReference type="PANTHER" id="PTHR40074">
    <property type="entry name" value="O-ACETYLTRANSFERASE WECH"/>
    <property type="match status" value="1"/>
</dbReference>
<feature type="transmembrane region" description="Helical" evidence="7">
    <location>
        <begin position="121"/>
        <end position="146"/>
    </location>
</feature>
<evidence type="ECO:0000256" key="5">
    <source>
        <dbReference type="ARBA" id="ARBA00022989"/>
    </source>
</evidence>
<dbReference type="GO" id="GO:0005886">
    <property type="term" value="C:plasma membrane"/>
    <property type="evidence" value="ECO:0007669"/>
    <property type="project" value="UniProtKB-SubCell"/>
</dbReference>
<feature type="transmembrane region" description="Helical" evidence="7">
    <location>
        <begin position="316"/>
        <end position="335"/>
    </location>
</feature>
<evidence type="ECO:0000256" key="1">
    <source>
        <dbReference type="ARBA" id="ARBA00004651"/>
    </source>
</evidence>
<dbReference type="RefSeq" id="WP_008410571.1">
    <property type="nucleotide sequence ID" value="NZ_CAOS01000003.1"/>
</dbReference>
<feature type="transmembrane region" description="Helical" evidence="7">
    <location>
        <begin position="251"/>
        <end position="272"/>
    </location>
</feature>
<keyword evidence="9" id="KW-0012">Acyltransferase</keyword>
<dbReference type="Proteomes" id="UP000009315">
    <property type="component" value="Unassembled WGS sequence"/>
</dbReference>